<dbReference type="RefSeq" id="WP_408078365.1">
    <property type="nucleotide sequence ID" value="NZ_JBELQC010000001.1"/>
</dbReference>
<comment type="caution">
    <text evidence="2">The sequence shown here is derived from an EMBL/GenBank/DDBJ whole genome shotgun (WGS) entry which is preliminary data.</text>
</comment>
<feature type="region of interest" description="Disordered" evidence="1">
    <location>
        <begin position="301"/>
        <end position="326"/>
    </location>
</feature>
<accession>A0ABW8YNI7</accession>
<reference evidence="2 3" key="1">
    <citation type="submission" date="2024-06" db="EMBL/GenBank/DDBJ databases">
        <authorList>
            <person name="Kaempfer P."/>
            <person name="Viver T."/>
        </authorList>
    </citation>
    <scope>NUCLEOTIDE SEQUENCE [LARGE SCALE GENOMIC DNA]</scope>
    <source>
        <strain evidence="2 3">ST-64</strain>
    </source>
</reference>
<keyword evidence="3" id="KW-1185">Reference proteome</keyword>
<protein>
    <submittedName>
        <fullName evidence="2">LysR family transcriptional regulator</fullName>
    </submittedName>
</protein>
<dbReference type="Proteomes" id="UP001629244">
    <property type="component" value="Unassembled WGS sequence"/>
</dbReference>
<sequence>MQKRVPVKAEDRSPLPAFTPVPRKCNRHDGWTPERQRAFIEALADTGSVSRAARQVNMAQANCYTLRRAPGAESFRAAWEAALDFGVQRLKDIAFERAIDGELIPVFVGGRLMGYRRKRNDALLMFCLRHYGQDANGKRTTINYFSTRASAGAGAGAGAGGDGRDAAGAVAEAATTTVRTTLTEGGGGVSAARIEEAAERIEGFAGVTLDPQAQAEIGAALAACAARKRALDAAIDNGGTARREAEAGDPATDYVEADPSGLDWRGALEPPVMLEEWKPFVPGEDPWERIGSEVTEWVPVAASDAGSAADGLADPAPRKRVRKRTG</sequence>
<feature type="compositionally biased region" description="Low complexity" evidence="1">
    <location>
        <begin position="301"/>
        <end position="315"/>
    </location>
</feature>
<proteinExistence type="predicted"/>
<feature type="region of interest" description="Disordered" evidence="1">
    <location>
        <begin position="241"/>
        <end position="262"/>
    </location>
</feature>
<evidence type="ECO:0000313" key="2">
    <source>
        <dbReference type="EMBL" id="MFL9841465.1"/>
    </source>
</evidence>
<evidence type="ECO:0000256" key="1">
    <source>
        <dbReference type="SAM" id="MobiDB-lite"/>
    </source>
</evidence>
<dbReference type="EMBL" id="JBELQC010000001">
    <property type="protein sequence ID" value="MFL9841465.1"/>
    <property type="molecule type" value="Genomic_DNA"/>
</dbReference>
<gene>
    <name evidence="2" type="ORF">ABS767_10865</name>
</gene>
<organism evidence="2 3">
    <name type="scientific">Sphingomonas plantiphila</name>
    <dbReference type="NCBI Taxonomy" id="3163295"/>
    <lineage>
        <taxon>Bacteria</taxon>
        <taxon>Pseudomonadati</taxon>
        <taxon>Pseudomonadota</taxon>
        <taxon>Alphaproteobacteria</taxon>
        <taxon>Sphingomonadales</taxon>
        <taxon>Sphingomonadaceae</taxon>
        <taxon>Sphingomonas</taxon>
    </lineage>
</organism>
<evidence type="ECO:0000313" key="3">
    <source>
        <dbReference type="Proteomes" id="UP001629244"/>
    </source>
</evidence>
<name>A0ABW8YNI7_9SPHN</name>